<name>A0A6J1DPX7_MOMCH</name>
<dbReference type="AlphaFoldDB" id="A0A6J1DPX7"/>
<organism evidence="5 6">
    <name type="scientific">Momordica charantia</name>
    <name type="common">Bitter gourd</name>
    <name type="synonym">Balsam pear</name>
    <dbReference type="NCBI Taxonomy" id="3673"/>
    <lineage>
        <taxon>Eukaryota</taxon>
        <taxon>Viridiplantae</taxon>
        <taxon>Streptophyta</taxon>
        <taxon>Embryophyta</taxon>
        <taxon>Tracheophyta</taxon>
        <taxon>Spermatophyta</taxon>
        <taxon>Magnoliopsida</taxon>
        <taxon>eudicotyledons</taxon>
        <taxon>Gunneridae</taxon>
        <taxon>Pentapetalae</taxon>
        <taxon>rosids</taxon>
        <taxon>fabids</taxon>
        <taxon>Cucurbitales</taxon>
        <taxon>Cucurbitaceae</taxon>
        <taxon>Momordiceae</taxon>
        <taxon>Momordica</taxon>
    </lineage>
</organism>
<dbReference type="GeneID" id="111023133"/>
<accession>A0A6J1DPX7</accession>
<dbReference type="SUPFAM" id="SSF54695">
    <property type="entry name" value="POZ domain"/>
    <property type="match status" value="1"/>
</dbReference>
<keyword evidence="5" id="KW-1185">Reference proteome</keyword>
<dbReference type="PANTHER" id="PTHR31060:SF30">
    <property type="entry name" value="OS07G0668800 PROTEIN"/>
    <property type="match status" value="1"/>
</dbReference>
<sequence length="407" mass="46116">MDDSSNKAGTRCQVGDRSTSDVVVRLRTKDGRDEWLYCHSHILTQQSKYFADRLSEKWPTCQILDSRNCVEVFCLESNFDHHVNLLRLLYVIMDIPADDLWNDVRTVLGILGVAFELECKNIISACVNYLEAVPWEEDEEEEILKVIPHMGPEAKPILARLQPVNPFLVRQIFLSALRLATSSPFSNMHDLKPSAQEQIEYMLTDDDDAPLLMADAELKLEVLVFCLTDLSWACRILKKLETMKEFVSNWIDASNKIVKMVEQASVASEVIDTRIGIIEVVAKVLEAIKHGSVILPTPKRVHMVKVWLPFVRTTKSLIDSLANNGVDDLKLKIDADVWELLESAFVSVILALPSGEQAEIITEWLQNQHVIRYPDLTEAFEVWCYRSKVAKRRLSLVGDNHGAAATS</sequence>
<comment type="function">
    <text evidence="1">May act as a substrate-specific adapter of an E3 ubiquitin-protein ligase complex (CUL3-RBX1-BTB) which mediates the ubiquitination and subsequent proteasomal degradation of target proteins.</text>
</comment>
<comment type="pathway">
    <text evidence="2">Protein modification; protein ubiquitination.</text>
</comment>
<dbReference type="Proteomes" id="UP000504603">
    <property type="component" value="Unplaced"/>
</dbReference>
<dbReference type="InterPro" id="IPR038920">
    <property type="entry name" value="At3g05675-like"/>
</dbReference>
<evidence type="ECO:0000259" key="4">
    <source>
        <dbReference type="Pfam" id="PF25553"/>
    </source>
</evidence>
<dbReference type="RefSeq" id="XP_022156183.1">
    <property type="nucleotide sequence ID" value="XM_022300491.1"/>
</dbReference>
<dbReference type="Gene3D" id="3.30.710.10">
    <property type="entry name" value="Potassium Channel Kv1.1, Chain A"/>
    <property type="match status" value="1"/>
</dbReference>
<feature type="domain" description="At3g05675-like ankyrin-like" evidence="4">
    <location>
        <begin position="228"/>
        <end position="388"/>
    </location>
</feature>
<evidence type="ECO:0000256" key="2">
    <source>
        <dbReference type="ARBA" id="ARBA00004906"/>
    </source>
</evidence>
<keyword evidence="3" id="KW-0833">Ubl conjugation pathway</keyword>
<dbReference type="InterPro" id="IPR058039">
    <property type="entry name" value="At3g05675-like_ankyrin"/>
</dbReference>
<protein>
    <submittedName>
        <fullName evidence="6">BTB/POZ domain-containing protein At3g05675 isoform X2</fullName>
    </submittedName>
</protein>
<evidence type="ECO:0000313" key="5">
    <source>
        <dbReference type="Proteomes" id="UP000504603"/>
    </source>
</evidence>
<gene>
    <name evidence="6" type="primary">LOC111023133</name>
</gene>
<evidence type="ECO:0000256" key="3">
    <source>
        <dbReference type="ARBA" id="ARBA00022786"/>
    </source>
</evidence>
<reference evidence="6" key="1">
    <citation type="submission" date="2025-08" db="UniProtKB">
        <authorList>
            <consortium name="RefSeq"/>
        </authorList>
    </citation>
    <scope>IDENTIFICATION</scope>
    <source>
        <strain evidence="6">OHB3-1</strain>
    </source>
</reference>
<evidence type="ECO:0000256" key="1">
    <source>
        <dbReference type="ARBA" id="ARBA00002668"/>
    </source>
</evidence>
<dbReference type="GO" id="GO:0016567">
    <property type="term" value="P:protein ubiquitination"/>
    <property type="evidence" value="ECO:0007669"/>
    <property type="project" value="UniProtKB-UniPathway"/>
</dbReference>
<evidence type="ECO:0000313" key="6">
    <source>
        <dbReference type="RefSeq" id="XP_022156183.1"/>
    </source>
</evidence>
<dbReference type="InterPro" id="IPR011333">
    <property type="entry name" value="SKP1/BTB/POZ_sf"/>
</dbReference>
<dbReference type="PANTHER" id="PTHR31060">
    <property type="entry name" value="OSJNBA0011J08.25 PROTEIN-RELATED"/>
    <property type="match status" value="1"/>
</dbReference>
<proteinExistence type="predicted"/>
<dbReference type="UniPathway" id="UPA00143"/>
<dbReference type="Pfam" id="PF25553">
    <property type="entry name" value="BTB-POZ_ANK-like"/>
    <property type="match status" value="1"/>
</dbReference>